<dbReference type="VEuPathDB" id="VectorBase:AARA008589"/>
<accession>A0A182I4U0</accession>
<keyword evidence="14" id="KW-1185">Reference proteome</keyword>
<dbReference type="InterPro" id="IPR024678">
    <property type="entry name" value="Kinase_OSR1/WNK_CCT"/>
</dbReference>
<dbReference type="FunFam" id="3.10.20.90:FF:000043">
    <property type="entry name" value="serine/threonine-protein kinase OSR1 isoform X1"/>
    <property type="match status" value="1"/>
</dbReference>
<dbReference type="GO" id="GO:0005524">
    <property type="term" value="F:ATP binding"/>
    <property type="evidence" value="ECO:0007669"/>
    <property type="project" value="UniProtKB-KW"/>
</dbReference>
<evidence type="ECO:0000256" key="2">
    <source>
        <dbReference type="ARBA" id="ARBA00008874"/>
    </source>
</evidence>
<evidence type="ECO:0000256" key="11">
    <source>
        <dbReference type="ARBA" id="ARBA00048679"/>
    </source>
</evidence>
<dbReference type="InterPro" id="IPR011009">
    <property type="entry name" value="Kinase-like_dom_sf"/>
</dbReference>
<evidence type="ECO:0000256" key="7">
    <source>
        <dbReference type="ARBA" id="ARBA00022741"/>
    </source>
</evidence>
<keyword evidence="9" id="KW-0067">ATP-binding</keyword>
<organism evidence="13 14">
    <name type="scientific">Anopheles arabiensis</name>
    <name type="common">Mosquito</name>
    <dbReference type="NCBI Taxonomy" id="7173"/>
    <lineage>
        <taxon>Eukaryota</taxon>
        <taxon>Metazoa</taxon>
        <taxon>Ecdysozoa</taxon>
        <taxon>Arthropoda</taxon>
        <taxon>Hexapoda</taxon>
        <taxon>Insecta</taxon>
        <taxon>Pterygota</taxon>
        <taxon>Neoptera</taxon>
        <taxon>Endopterygota</taxon>
        <taxon>Diptera</taxon>
        <taxon>Nematocera</taxon>
        <taxon>Culicoidea</taxon>
        <taxon>Culicidae</taxon>
        <taxon>Anophelinae</taxon>
        <taxon>Anopheles</taxon>
    </lineage>
</organism>
<comment type="catalytic activity">
    <reaction evidence="10">
        <text>L-threonyl-[protein] + ATP = O-phospho-L-threonyl-[protein] + ADP + H(+)</text>
        <dbReference type="Rhea" id="RHEA:46608"/>
        <dbReference type="Rhea" id="RHEA-COMP:11060"/>
        <dbReference type="Rhea" id="RHEA-COMP:11605"/>
        <dbReference type="ChEBI" id="CHEBI:15378"/>
        <dbReference type="ChEBI" id="CHEBI:30013"/>
        <dbReference type="ChEBI" id="CHEBI:30616"/>
        <dbReference type="ChEBI" id="CHEBI:61977"/>
        <dbReference type="ChEBI" id="CHEBI:456216"/>
        <dbReference type="EC" id="2.7.11.1"/>
    </reaction>
</comment>
<name>A0A182I4U0_ANOAR</name>
<proteinExistence type="inferred from homology"/>
<evidence type="ECO:0000256" key="1">
    <source>
        <dbReference type="ARBA" id="ARBA00004496"/>
    </source>
</evidence>
<dbReference type="EnsemblMetazoa" id="AARA008589-RA">
    <property type="protein sequence ID" value="AARA008589-PA"/>
    <property type="gene ID" value="AARA008589"/>
</dbReference>
<comment type="similarity">
    <text evidence="2">Belongs to the protein kinase superfamily. STE Ser/Thr protein kinase family. STE20 subfamily.</text>
</comment>
<reference evidence="13" key="1">
    <citation type="submission" date="2022-08" db="UniProtKB">
        <authorList>
            <consortium name="EnsemblMetazoa"/>
        </authorList>
    </citation>
    <scope>IDENTIFICATION</scope>
    <source>
        <strain evidence="13">Dongola</strain>
    </source>
</reference>
<evidence type="ECO:0000256" key="10">
    <source>
        <dbReference type="ARBA" id="ARBA00047899"/>
    </source>
</evidence>
<dbReference type="InterPro" id="IPR050629">
    <property type="entry name" value="STE20/SPS1-PAK"/>
</dbReference>
<dbReference type="GO" id="GO:0005737">
    <property type="term" value="C:cytoplasm"/>
    <property type="evidence" value="ECO:0007669"/>
    <property type="project" value="UniProtKB-SubCell"/>
</dbReference>
<dbReference type="AlphaFoldDB" id="A0A182I4U0"/>
<evidence type="ECO:0000256" key="12">
    <source>
        <dbReference type="SAM" id="MobiDB-lite"/>
    </source>
</evidence>
<feature type="region of interest" description="Disordered" evidence="12">
    <location>
        <begin position="93"/>
        <end position="177"/>
    </location>
</feature>
<comment type="subcellular location">
    <subcellularLocation>
        <location evidence="1">Cytoplasm</location>
    </subcellularLocation>
</comment>
<evidence type="ECO:0000313" key="14">
    <source>
        <dbReference type="Proteomes" id="UP000075840"/>
    </source>
</evidence>
<dbReference type="Gene3D" id="3.10.20.90">
    <property type="entry name" value="Phosphatidylinositol 3-kinase Catalytic Subunit, Chain A, domain 1"/>
    <property type="match status" value="1"/>
</dbReference>
<dbReference type="InterPro" id="IPR000719">
    <property type="entry name" value="Prot_kinase_dom"/>
</dbReference>
<dbReference type="GO" id="GO:0004674">
    <property type="term" value="F:protein serine/threonine kinase activity"/>
    <property type="evidence" value="ECO:0007669"/>
    <property type="project" value="UniProtKB-KW"/>
</dbReference>
<feature type="compositionally biased region" description="Polar residues" evidence="12">
    <location>
        <begin position="164"/>
        <end position="175"/>
    </location>
</feature>
<keyword evidence="5" id="KW-0723">Serine/threonine-protein kinase</keyword>
<dbReference type="SUPFAM" id="SSF56112">
    <property type="entry name" value="Protein kinase-like (PK-like)"/>
    <property type="match status" value="1"/>
</dbReference>
<feature type="compositionally biased region" description="Basic and acidic residues" evidence="12">
    <location>
        <begin position="127"/>
        <end position="149"/>
    </location>
</feature>
<keyword evidence="4" id="KW-0963">Cytoplasm</keyword>
<dbReference type="EMBL" id="APCN01002354">
    <property type="status" value="NOT_ANNOTATED_CDS"/>
    <property type="molecule type" value="Genomic_DNA"/>
</dbReference>
<protein>
    <recommendedName>
        <fullName evidence="3">non-specific serine/threonine protein kinase</fullName>
        <ecNumber evidence="3">2.7.11.1</ecNumber>
    </recommendedName>
</protein>
<dbReference type="Pfam" id="PF12202">
    <property type="entry name" value="OSR1_C"/>
    <property type="match status" value="1"/>
</dbReference>
<evidence type="ECO:0000256" key="6">
    <source>
        <dbReference type="ARBA" id="ARBA00022679"/>
    </source>
</evidence>
<evidence type="ECO:0000256" key="8">
    <source>
        <dbReference type="ARBA" id="ARBA00022777"/>
    </source>
</evidence>
<sequence>MATGTVPYHKYPPMKVLMLTLPNDQPTIDTGADEKDQYKAYGKTFRKLIGECLQKEPTKRPTASELLKHPFFKKAKDRKYLTQTLLATGPSMETRVHKAAKRQAGASGRLHRSMTGEWVWSSEEEDNGKNDSDDSETDERPMNRLERMDSSSSETEDTSERSGVTVTGSTTQPTDPKTLEATAAAVGAMSLGAMVPVNLVLRMRNANRELNDIQFEFVVGKDSAEDIAAELVGAGLLDELDVAIMSANLQKLIDHRGTLRTVTFQLRSGCAPGEQLDEKSLVGFAQISIK</sequence>
<evidence type="ECO:0000256" key="9">
    <source>
        <dbReference type="ARBA" id="ARBA00022840"/>
    </source>
</evidence>
<keyword evidence="7" id="KW-0547">Nucleotide-binding</keyword>
<evidence type="ECO:0000256" key="4">
    <source>
        <dbReference type="ARBA" id="ARBA00022490"/>
    </source>
</evidence>
<dbReference type="PANTHER" id="PTHR48012:SF16">
    <property type="entry name" value="NON-SPECIFIC SERINE_THREONINE PROTEIN KINASE"/>
    <property type="match status" value="1"/>
</dbReference>
<evidence type="ECO:0000313" key="13">
    <source>
        <dbReference type="EnsemblMetazoa" id="AARA008589-PA"/>
    </source>
</evidence>
<dbReference type="PROSITE" id="PS50011">
    <property type="entry name" value="PROTEIN_KINASE_DOM"/>
    <property type="match status" value="1"/>
</dbReference>
<dbReference type="Gene3D" id="1.10.510.10">
    <property type="entry name" value="Transferase(Phosphotransferase) domain 1"/>
    <property type="match status" value="1"/>
</dbReference>
<dbReference type="Proteomes" id="UP000075840">
    <property type="component" value="Unassembled WGS sequence"/>
</dbReference>
<keyword evidence="6" id="KW-0808">Transferase</keyword>
<dbReference type="PANTHER" id="PTHR48012">
    <property type="entry name" value="STERILE20-LIKE KINASE, ISOFORM B-RELATED"/>
    <property type="match status" value="1"/>
</dbReference>
<comment type="catalytic activity">
    <reaction evidence="11">
        <text>L-seryl-[protein] + ATP = O-phospho-L-seryl-[protein] + ADP + H(+)</text>
        <dbReference type="Rhea" id="RHEA:17989"/>
        <dbReference type="Rhea" id="RHEA-COMP:9863"/>
        <dbReference type="Rhea" id="RHEA-COMP:11604"/>
        <dbReference type="ChEBI" id="CHEBI:15378"/>
        <dbReference type="ChEBI" id="CHEBI:29999"/>
        <dbReference type="ChEBI" id="CHEBI:30616"/>
        <dbReference type="ChEBI" id="CHEBI:83421"/>
        <dbReference type="ChEBI" id="CHEBI:456216"/>
        <dbReference type="EC" id="2.7.11.1"/>
    </reaction>
</comment>
<dbReference type="VEuPathDB" id="VectorBase:AARA21_013039"/>
<evidence type="ECO:0000256" key="5">
    <source>
        <dbReference type="ARBA" id="ARBA00022527"/>
    </source>
</evidence>
<dbReference type="EC" id="2.7.11.1" evidence="3"/>
<evidence type="ECO:0000256" key="3">
    <source>
        <dbReference type="ARBA" id="ARBA00012513"/>
    </source>
</evidence>
<keyword evidence="8" id="KW-0418">Kinase</keyword>